<gene>
    <name evidence="5" type="primary">fliY_1</name>
    <name evidence="5" type="ORF">NCTC11327_01189</name>
</gene>
<feature type="signal peptide" evidence="3">
    <location>
        <begin position="1"/>
        <end position="22"/>
    </location>
</feature>
<comment type="similarity">
    <text evidence="1">Belongs to the bacterial solute-binding protein 3 family.</text>
</comment>
<dbReference type="Gene3D" id="3.40.190.10">
    <property type="entry name" value="Periplasmic binding protein-like II"/>
    <property type="match status" value="2"/>
</dbReference>
<evidence type="ECO:0000259" key="4">
    <source>
        <dbReference type="SMART" id="SM00062"/>
    </source>
</evidence>
<evidence type="ECO:0000313" key="5">
    <source>
        <dbReference type="EMBL" id="SUP23084.1"/>
    </source>
</evidence>
<dbReference type="PANTHER" id="PTHR35936:SF25">
    <property type="entry name" value="ABC TRANSPORTER SUBSTRATE-BINDING PROTEIN"/>
    <property type="match status" value="1"/>
</dbReference>
<name>A0AAX2LM73_VIBFL</name>
<dbReference type="EMBL" id="UHIP01000001">
    <property type="protein sequence ID" value="SUP23084.1"/>
    <property type="molecule type" value="Genomic_DNA"/>
</dbReference>
<comment type="caution">
    <text evidence="5">The sequence shown here is derived from an EMBL/GenBank/DDBJ whole genome shotgun (WGS) entry which is preliminary data.</text>
</comment>
<evidence type="ECO:0000256" key="2">
    <source>
        <dbReference type="ARBA" id="ARBA00022729"/>
    </source>
</evidence>
<dbReference type="AlphaFoldDB" id="A0AAX2LM73"/>
<dbReference type="PANTHER" id="PTHR35936">
    <property type="entry name" value="MEMBRANE-BOUND LYTIC MUREIN TRANSGLYCOSYLASE F"/>
    <property type="match status" value="1"/>
</dbReference>
<dbReference type="Proteomes" id="UP000254626">
    <property type="component" value="Unassembled WGS sequence"/>
</dbReference>
<evidence type="ECO:0000256" key="3">
    <source>
        <dbReference type="SAM" id="SignalP"/>
    </source>
</evidence>
<sequence>MSLFTRFLFSGVWIFATCNALASPVIHAVQDVWPPYIIDTSDYPGISVEIAQRAYASQGYQLEMDIRPWSRAFKEIQHGRDQIVIAAWYSASREPQLRFSTPYLDTEISLISRKDHPVPFGNFEDLKGKTVGIVEHYAYDDDFMTSKWFQRVPASDLITNIRKVLVGRVDLFIEDARVARWTMVENSISPEEFTYIHPPVSISPLYVMVARDNPKAQVYLEAFNRGLEAIKANGEYDAILHKYDSGLPLVKKPAQ</sequence>
<evidence type="ECO:0000256" key="1">
    <source>
        <dbReference type="ARBA" id="ARBA00010333"/>
    </source>
</evidence>
<keyword evidence="2 3" id="KW-0732">Signal</keyword>
<feature type="domain" description="Solute-binding protein family 3/N-terminal" evidence="4">
    <location>
        <begin position="24"/>
        <end position="247"/>
    </location>
</feature>
<dbReference type="InterPro" id="IPR001638">
    <property type="entry name" value="Solute-binding_3/MltF_N"/>
</dbReference>
<organism evidence="5 6">
    <name type="scientific">Vibrio fluvialis</name>
    <dbReference type="NCBI Taxonomy" id="676"/>
    <lineage>
        <taxon>Bacteria</taxon>
        <taxon>Pseudomonadati</taxon>
        <taxon>Pseudomonadota</taxon>
        <taxon>Gammaproteobacteria</taxon>
        <taxon>Vibrionales</taxon>
        <taxon>Vibrionaceae</taxon>
        <taxon>Vibrio</taxon>
    </lineage>
</organism>
<feature type="chain" id="PRO_5043365382" evidence="3">
    <location>
        <begin position="23"/>
        <end position="255"/>
    </location>
</feature>
<dbReference type="SMART" id="SM00062">
    <property type="entry name" value="PBPb"/>
    <property type="match status" value="1"/>
</dbReference>
<evidence type="ECO:0000313" key="6">
    <source>
        <dbReference type="Proteomes" id="UP000254626"/>
    </source>
</evidence>
<protein>
    <submittedName>
        <fullName evidence="5">ABC-type amino acid transporter, periplasmic binding protein</fullName>
    </submittedName>
</protein>
<dbReference type="SUPFAM" id="SSF53850">
    <property type="entry name" value="Periplasmic binding protein-like II"/>
    <property type="match status" value="1"/>
</dbReference>
<dbReference type="Pfam" id="PF00497">
    <property type="entry name" value="SBP_bac_3"/>
    <property type="match status" value="1"/>
</dbReference>
<proteinExistence type="inferred from homology"/>
<accession>A0AAX2LM73</accession>
<reference evidence="5 6" key="1">
    <citation type="submission" date="2018-06" db="EMBL/GenBank/DDBJ databases">
        <authorList>
            <consortium name="Pathogen Informatics"/>
            <person name="Doyle S."/>
        </authorList>
    </citation>
    <scope>NUCLEOTIDE SEQUENCE [LARGE SCALE GENOMIC DNA]</scope>
    <source>
        <strain evidence="5 6">NCTC11327</strain>
    </source>
</reference>